<feature type="coiled-coil region" evidence="1">
    <location>
        <begin position="132"/>
        <end position="173"/>
    </location>
</feature>
<keyword evidence="3" id="KW-1185">Reference proteome</keyword>
<proteinExistence type="predicted"/>
<name>A0ABT1G5D1_9GAMM</name>
<protein>
    <submittedName>
        <fullName evidence="2">Nucleic acid-binding Zn-ribbon protein</fullName>
    </submittedName>
</protein>
<gene>
    <name evidence="2" type="ORF">J2T60_000477</name>
</gene>
<sequence>MRDWLSSLPWVGSWFQRKVPEERRIQAPSNPQLTAERRRSEQLEEELGACRERESVLRKQLTVLEDSSQSDRQTLAALEDMLRDPNRAQNAIVYYQLREIWFACHRELVKLVEELAGNMEEEERYFHLERFRQAQADELGRLERTLSDVQEEYQLLNERRRKKQEELHRSQRIWHYFKRKRLEAVVSSLSDELKPIQQQINDTREHINEVRMREAPPYAGLSLEGRRRVNLAAIALAQYLYLRFRKDNLADMARGARIKPVHEAHFGPPEECLTIMRQIREVEGRWRSDKDRSGKVRRRARFLAKKAVYSREGQTVPDLRCLDDIQPSISQEGGEVVGDAAPLPVNVLDMDLWDLREAMR</sequence>
<evidence type="ECO:0000256" key="1">
    <source>
        <dbReference type="SAM" id="Coils"/>
    </source>
</evidence>
<organism evidence="2 3">
    <name type="scientific">Natronospira proteinivora</name>
    <dbReference type="NCBI Taxonomy" id="1807133"/>
    <lineage>
        <taxon>Bacteria</taxon>
        <taxon>Pseudomonadati</taxon>
        <taxon>Pseudomonadota</taxon>
        <taxon>Gammaproteobacteria</taxon>
        <taxon>Natronospirales</taxon>
        <taxon>Natronospiraceae</taxon>
        <taxon>Natronospira</taxon>
    </lineage>
</organism>
<evidence type="ECO:0000313" key="2">
    <source>
        <dbReference type="EMBL" id="MCP1726512.1"/>
    </source>
</evidence>
<evidence type="ECO:0000313" key="3">
    <source>
        <dbReference type="Proteomes" id="UP001523550"/>
    </source>
</evidence>
<keyword evidence="1" id="KW-0175">Coiled coil</keyword>
<comment type="caution">
    <text evidence="2">The sequence shown here is derived from an EMBL/GenBank/DDBJ whole genome shotgun (WGS) entry which is preliminary data.</text>
</comment>
<dbReference type="Proteomes" id="UP001523550">
    <property type="component" value="Unassembled WGS sequence"/>
</dbReference>
<dbReference type="EMBL" id="JALJYF010000001">
    <property type="protein sequence ID" value="MCP1726512.1"/>
    <property type="molecule type" value="Genomic_DNA"/>
</dbReference>
<accession>A0ABT1G5D1</accession>
<reference evidence="2 3" key="1">
    <citation type="submission" date="2022-03" db="EMBL/GenBank/DDBJ databases">
        <title>Genomic Encyclopedia of Type Strains, Phase III (KMG-III): the genomes of soil and plant-associated and newly described type strains.</title>
        <authorList>
            <person name="Whitman W."/>
        </authorList>
    </citation>
    <scope>NUCLEOTIDE SEQUENCE [LARGE SCALE GENOMIC DNA]</scope>
    <source>
        <strain evidence="2 3">BSker1</strain>
    </source>
</reference>
<dbReference type="RefSeq" id="WP_253444925.1">
    <property type="nucleotide sequence ID" value="NZ_JALJYF010000001.1"/>
</dbReference>